<dbReference type="Proteomes" id="UP000230611">
    <property type="component" value="Unassembled WGS sequence"/>
</dbReference>
<comment type="similarity">
    <text evidence="1 9">Belongs to the peptidase S11 family.</text>
</comment>
<feature type="active site" evidence="7">
    <location>
        <position position="198"/>
    </location>
</feature>
<dbReference type="InterPro" id="IPR018044">
    <property type="entry name" value="Peptidase_S11"/>
</dbReference>
<evidence type="ECO:0000256" key="7">
    <source>
        <dbReference type="PIRSR" id="PIRSR618044-1"/>
    </source>
</evidence>
<keyword evidence="5" id="KW-0573">Peptidoglycan synthesis</keyword>
<feature type="signal peptide" evidence="10">
    <location>
        <begin position="1"/>
        <end position="22"/>
    </location>
</feature>
<dbReference type="EMBL" id="PFUO01000061">
    <property type="protein sequence ID" value="PJB17199.1"/>
    <property type="molecule type" value="Genomic_DNA"/>
</dbReference>
<evidence type="ECO:0000256" key="5">
    <source>
        <dbReference type="ARBA" id="ARBA00022984"/>
    </source>
</evidence>
<dbReference type="Pfam" id="PF00768">
    <property type="entry name" value="Peptidase_S11"/>
    <property type="match status" value="1"/>
</dbReference>
<gene>
    <name evidence="12" type="ORF">CO116_01270</name>
</gene>
<keyword evidence="3" id="KW-0378">Hydrolase</keyword>
<feature type="active site" description="Acyl-ester intermediate" evidence="7">
    <location>
        <position position="143"/>
    </location>
</feature>
<dbReference type="PRINTS" id="PR00725">
    <property type="entry name" value="DADACBPTASE1"/>
</dbReference>
<sequence>MLLSVFLSILISARLVNFGLSASAVLLSQGEIIKDEIGGKVLGVSEQIFITSASQVAQTESSSQLGQVVNNAVARVSQLPLPELPQPPQLDQPMMRLPLNSVKGEENQAQEPDLSASNAAVLDCQNNSLLLAKRPDRPWPIASITKLATALVFLDYNPGWEKIYQIKEADRRDGGKIYLFTGEQVKVKDLFHFSLIGSDNTATIALVNSTGLSEEQFVAKMNDKMQSLGLKNTRFKDPAGLDDNNISTAREIALLTNLALAKNEISQASLTKKYEFITRAGRKKIIYNTNVLLDDFPQQGISLLGGKTGHINAAGYCLVSKFTNNSGQEIVTVVLGAANNSARFDQTKKLVDLVYNNQSF</sequence>
<dbReference type="GO" id="GO:0009002">
    <property type="term" value="F:serine-type D-Ala-D-Ala carboxypeptidase activity"/>
    <property type="evidence" value="ECO:0007669"/>
    <property type="project" value="InterPro"/>
</dbReference>
<evidence type="ECO:0000313" key="13">
    <source>
        <dbReference type="Proteomes" id="UP000230611"/>
    </source>
</evidence>
<reference evidence="13" key="1">
    <citation type="submission" date="2017-09" db="EMBL/GenBank/DDBJ databases">
        <title>Depth-based differentiation of microbial function through sediment-hosted aquifers and enrichment of novel symbionts in the deep terrestrial subsurface.</title>
        <authorList>
            <person name="Probst A.J."/>
            <person name="Ladd B."/>
            <person name="Jarett J.K."/>
            <person name="Geller-Mcgrath D.E."/>
            <person name="Sieber C.M.K."/>
            <person name="Emerson J.B."/>
            <person name="Anantharaman K."/>
            <person name="Thomas B.C."/>
            <person name="Malmstrom R."/>
            <person name="Stieglmeier M."/>
            <person name="Klingl A."/>
            <person name="Woyke T."/>
            <person name="Ryan C.M."/>
            <person name="Banfield J.F."/>
        </authorList>
    </citation>
    <scope>NUCLEOTIDE SEQUENCE [LARGE SCALE GENOMIC DNA]</scope>
</reference>
<keyword evidence="2 10" id="KW-0732">Signal</keyword>
<evidence type="ECO:0000256" key="9">
    <source>
        <dbReference type="RuleBase" id="RU004016"/>
    </source>
</evidence>
<dbReference type="InterPro" id="IPR012338">
    <property type="entry name" value="Beta-lactam/transpept-like"/>
</dbReference>
<dbReference type="AlphaFoldDB" id="A0A2M8AHX2"/>
<dbReference type="PANTHER" id="PTHR21581">
    <property type="entry name" value="D-ALANYL-D-ALANINE CARBOXYPEPTIDASE"/>
    <property type="match status" value="1"/>
</dbReference>
<evidence type="ECO:0000256" key="10">
    <source>
        <dbReference type="SAM" id="SignalP"/>
    </source>
</evidence>
<organism evidence="12 13">
    <name type="scientific">Candidatus Falkowbacteria bacterium CG_4_9_14_3_um_filter_38_19</name>
    <dbReference type="NCBI Taxonomy" id="1974559"/>
    <lineage>
        <taxon>Bacteria</taxon>
        <taxon>Candidatus Falkowiibacteriota</taxon>
    </lineage>
</organism>
<accession>A0A2M8AHX2</accession>
<keyword evidence="6" id="KW-0961">Cell wall biogenesis/degradation</keyword>
<dbReference type="GO" id="GO:0008360">
    <property type="term" value="P:regulation of cell shape"/>
    <property type="evidence" value="ECO:0007669"/>
    <property type="project" value="UniProtKB-KW"/>
</dbReference>
<comment type="caution">
    <text evidence="12">The sequence shown here is derived from an EMBL/GenBank/DDBJ whole genome shotgun (WGS) entry which is preliminary data.</text>
</comment>
<dbReference type="GO" id="GO:0006508">
    <property type="term" value="P:proteolysis"/>
    <property type="evidence" value="ECO:0007669"/>
    <property type="project" value="InterPro"/>
</dbReference>
<name>A0A2M8AHX2_9BACT</name>
<feature type="binding site" evidence="8">
    <location>
        <position position="307"/>
    </location>
    <ligand>
        <name>substrate</name>
    </ligand>
</feature>
<proteinExistence type="inferred from homology"/>
<dbReference type="GO" id="GO:0071555">
    <property type="term" value="P:cell wall organization"/>
    <property type="evidence" value="ECO:0007669"/>
    <property type="project" value="UniProtKB-KW"/>
</dbReference>
<protein>
    <recommendedName>
        <fullName evidence="11">Peptidase S11 D-alanyl-D-alanine carboxypeptidase A N-terminal domain-containing protein</fullName>
    </recommendedName>
</protein>
<evidence type="ECO:0000256" key="1">
    <source>
        <dbReference type="ARBA" id="ARBA00007164"/>
    </source>
</evidence>
<evidence type="ECO:0000256" key="2">
    <source>
        <dbReference type="ARBA" id="ARBA00022729"/>
    </source>
</evidence>
<dbReference type="GO" id="GO:0009252">
    <property type="term" value="P:peptidoglycan biosynthetic process"/>
    <property type="evidence" value="ECO:0007669"/>
    <property type="project" value="UniProtKB-KW"/>
</dbReference>
<evidence type="ECO:0000256" key="8">
    <source>
        <dbReference type="PIRSR" id="PIRSR618044-2"/>
    </source>
</evidence>
<feature type="chain" id="PRO_5014598161" description="Peptidase S11 D-alanyl-D-alanine carboxypeptidase A N-terminal domain-containing protein" evidence="10">
    <location>
        <begin position="23"/>
        <end position="360"/>
    </location>
</feature>
<evidence type="ECO:0000313" key="12">
    <source>
        <dbReference type="EMBL" id="PJB17199.1"/>
    </source>
</evidence>
<feature type="active site" description="Proton acceptor" evidence="7">
    <location>
        <position position="146"/>
    </location>
</feature>
<evidence type="ECO:0000259" key="11">
    <source>
        <dbReference type="Pfam" id="PF00768"/>
    </source>
</evidence>
<dbReference type="SUPFAM" id="SSF56601">
    <property type="entry name" value="beta-lactamase/transpeptidase-like"/>
    <property type="match status" value="1"/>
</dbReference>
<evidence type="ECO:0000256" key="4">
    <source>
        <dbReference type="ARBA" id="ARBA00022960"/>
    </source>
</evidence>
<keyword evidence="4" id="KW-0133">Cell shape</keyword>
<evidence type="ECO:0000256" key="6">
    <source>
        <dbReference type="ARBA" id="ARBA00023316"/>
    </source>
</evidence>
<evidence type="ECO:0000256" key="3">
    <source>
        <dbReference type="ARBA" id="ARBA00022801"/>
    </source>
</evidence>
<dbReference type="InterPro" id="IPR001967">
    <property type="entry name" value="Peptidase_S11_N"/>
</dbReference>
<dbReference type="PANTHER" id="PTHR21581:SF26">
    <property type="entry name" value="D-ALANYL-D-ALANINE ENDOPEPTIDASE"/>
    <property type="match status" value="1"/>
</dbReference>
<feature type="domain" description="Peptidase S11 D-alanyl-D-alanine carboxypeptidase A N-terminal" evidence="11">
    <location>
        <begin position="107"/>
        <end position="338"/>
    </location>
</feature>
<dbReference type="Gene3D" id="3.40.710.10">
    <property type="entry name" value="DD-peptidase/beta-lactamase superfamily"/>
    <property type="match status" value="1"/>
</dbReference>